<protein>
    <submittedName>
        <fullName evidence="3">Uncharacterized protein LOC106768190</fullName>
    </submittedName>
</protein>
<name>A0A1S3URN1_VIGRR</name>
<evidence type="ECO:0000256" key="1">
    <source>
        <dbReference type="SAM" id="MobiDB-lite"/>
    </source>
</evidence>
<gene>
    <name evidence="3" type="primary">LOC106768190</name>
</gene>
<feature type="region of interest" description="Disordered" evidence="1">
    <location>
        <begin position="98"/>
        <end position="147"/>
    </location>
</feature>
<reference evidence="3" key="2">
    <citation type="submission" date="2025-08" db="UniProtKB">
        <authorList>
            <consortium name="RefSeq"/>
        </authorList>
    </citation>
    <scope>IDENTIFICATION</scope>
    <source>
        <tissue evidence="3">Leaf</tissue>
    </source>
</reference>
<organism evidence="2 3">
    <name type="scientific">Vigna radiata var. radiata</name>
    <name type="common">Mung bean</name>
    <name type="synonym">Phaseolus aureus</name>
    <dbReference type="NCBI Taxonomy" id="3916"/>
    <lineage>
        <taxon>Eukaryota</taxon>
        <taxon>Viridiplantae</taxon>
        <taxon>Streptophyta</taxon>
        <taxon>Embryophyta</taxon>
        <taxon>Tracheophyta</taxon>
        <taxon>Spermatophyta</taxon>
        <taxon>Magnoliopsida</taxon>
        <taxon>eudicotyledons</taxon>
        <taxon>Gunneridae</taxon>
        <taxon>Pentapetalae</taxon>
        <taxon>rosids</taxon>
        <taxon>fabids</taxon>
        <taxon>Fabales</taxon>
        <taxon>Fabaceae</taxon>
        <taxon>Papilionoideae</taxon>
        <taxon>50 kb inversion clade</taxon>
        <taxon>NPAAA clade</taxon>
        <taxon>indigoferoid/millettioid clade</taxon>
        <taxon>Phaseoleae</taxon>
        <taxon>Vigna</taxon>
    </lineage>
</organism>
<reference evidence="2" key="1">
    <citation type="journal article" date="2014" name="Nat. Commun.">
        <title>Genome sequence of mungbean and insights into evolution within Vigna species.</title>
        <authorList>
            <person name="Kang Y.J."/>
            <person name="Kim S.K."/>
            <person name="Kim M.Y."/>
            <person name="Lestari P."/>
            <person name="Kim K.H."/>
            <person name="Ha B.K."/>
            <person name="Jun T.H."/>
            <person name="Hwang W.J."/>
            <person name="Lee T."/>
            <person name="Lee J."/>
            <person name="Shim S."/>
            <person name="Yoon M.Y."/>
            <person name="Jang Y.E."/>
            <person name="Han K.S."/>
            <person name="Taeprayoon P."/>
            <person name="Yoon N."/>
            <person name="Somta P."/>
            <person name="Tanya P."/>
            <person name="Kim K.S."/>
            <person name="Gwag J.G."/>
            <person name="Moon J.K."/>
            <person name="Lee Y.H."/>
            <person name="Park B.S."/>
            <person name="Bombarely A."/>
            <person name="Doyle J.J."/>
            <person name="Jackson S.A."/>
            <person name="Schafleitner R."/>
            <person name="Srinives P."/>
            <person name="Varshney R.K."/>
            <person name="Lee S.H."/>
        </authorList>
    </citation>
    <scope>NUCLEOTIDE SEQUENCE [LARGE SCALE GENOMIC DNA]</scope>
    <source>
        <strain evidence="2">cv. VC1973A</strain>
    </source>
</reference>
<dbReference type="STRING" id="3916.A0A1S3URN1"/>
<feature type="compositionally biased region" description="Acidic residues" evidence="1">
    <location>
        <begin position="105"/>
        <end position="130"/>
    </location>
</feature>
<dbReference type="AlphaFoldDB" id="A0A1S3URN1"/>
<dbReference type="KEGG" id="vra:106768190"/>
<feature type="compositionally biased region" description="Basic and acidic residues" evidence="1">
    <location>
        <begin position="132"/>
        <end position="147"/>
    </location>
</feature>
<evidence type="ECO:0000313" key="3">
    <source>
        <dbReference type="RefSeq" id="XP_014508675.1"/>
    </source>
</evidence>
<accession>A0A1S3URN1</accession>
<keyword evidence="2" id="KW-1185">Reference proteome</keyword>
<dbReference type="GeneID" id="106768190"/>
<dbReference type="Proteomes" id="UP000087766">
    <property type="component" value="Chromosome 1"/>
</dbReference>
<sequence>MNAIFLRNLSFHARRLRLSPTASLFPLTAPTSFSSRSDASDKPHSLVEDISNEEFKRRVAKLQEGDAEAIPSLFEAILQRSLVGKPIEADEELMKEILGKRTLSEDEEEEFDSDWEEETDDPENEDEGDIDLGFKGRREIDEGNNKR</sequence>
<proteinExistence type="predicted"/>
<dbReference type="OrthoDB" id="1936793at2759"/>
<evidence type="ECO:0000313" key="2">
    <source>
        <dbReference type="Proteomes" id="UP000087766"/>
    </source>
</evidence>
<dbReference type="RefSeq" id="XP_014508675.1">
    <property type="nucleotide sequence ID" value="XM_014653189.2"/>
</dbReference>